<evidence type="ECO:0000256" key="2">
    <source>
        <dbReference type="ARBA" id="ARBA00022723"/>
    </source>
</evidence>
<dbReference type="InterPro" id="IPR050612">
    <property type="entry name" value="Prok_Mopterin_Oxidored"/>
</dbReference>
<dbReference type="Gene3D" id="3.40.50.740">
    <property type="match status" value="2"/>
</dbReference>
<dbReference type="Proteomes" id="UP000054623">
    <property type="component" value="Unassembled WGS sequence"/>
</dbReference>
<accession>A0A0W1JLD5</accession>
<dbReference type="Pfam" id="PF00384">
    <property type="entry name" value="Molybdopterin"/>
    <property type="match status" value="1"/>
</dbReference>
<dbReference type="InterPro" id="IPR006657">
    <property type="entry name" value="MoPterin_dinucl-bd_dom"/>
</dbReference>
<evidence type="ECO:0000313" key="8">
    <source>
        <dbReference type="EMBL" id="KTE92419.1"/>
    </source>
</evidence>
<dbReference type="AlphaFoldDB" id="A0A0W1JLD5"/>
<comment type="similarity">
    <text evidence="1">Belongs to the prokaryotic molybdopterin-containing oxidoreductase family.</text>
</comment>
<keyword evidence="5" id="KW-0408">Iron</keyword>
<evidence type="ECO:0000256" key="1">
    <source>
        <dbReference type="ARBA" id="ARBA00010312"/>
    </source>
</evidence>
<dbReference type="Pfam" id="PF01568">
    <property type="entry name" value="Molydop_binding"/>
    <property type="match status" value="1"/>
</dbReference>
<dbReference type="InterPro" id="IPR009010">
    <property type="entry name" value="Asp_de-COase-like_dom_sf"/>
</dbReference>
<proteinExistence type="inferred from homology"/>
<keyword evidence="2" id="KW-0479">Metal-binding</keyword>
<dbReference type="SUPFAM" id="SSF50692">
    <property type="entry name" value="ADC-like"/>
    <property type="match status" value="1"/>
</dbReference>
<evidence type="ECO:0000256" key="6">
    <source>
        <dbReference type="ARBA" id="ARBA00023014"/>
    </source>
</evidence>
<dbReference type="Gene3D" id="2.40.40.20">
    <property type="match status" value="1"/>
</dbReference>
<dbReference type="Gene3D" id="3.40.228.10">
    <property type="entry name" value="Dimethylsulfoxide Reductase, domain 2"/>
    <property type="match status" value="1"/>
</dbReference>
<dbReference type="GO" id="GO:0051536">
    <property type="term" value="F:iron-sulfur cluster binding"/>
    <property type="evidence" value="ECO:0007669"/>
    <property type="project" value="UniProtKB-KW"/>
</dbReference>
<reference evidence="8 9" key="1">
    <citation type="submission" date="2015-12" db="EMBL/GenBank/DDBJ databases">
        <title>Draft Genome Sequence of Desulfitobacterium hafniense Strain DH, a Sulfate-reducing Bacterium Isolated from Paddy Soils.</title>
        <authorList>
            <person name="Bao P."/>
            <person name="Zhang X."/>
            <person name="Li G."/>
        </authorList>
    </citation>
    <scope>NUCLEOTIDE SEQUENCE [LARGE SCALE GENOMIC DNA]</scope>
    <source>
        <strain evidence="8 9">DH</strain>
    </source>
</reference>
<protein>
    <recommendedName>
        <fullName evidence="7">4Fe-4S Mo/W bis-MGD-type domain-containing protein</fullName>
    </recommendedName>
</protein>
<evidence type="ECO:0000256" key="5">
    <source>
        <dbReference type="ARBA" id="ARBA00023004"/>
    </source>
</evidence>
<comment type="caution">
    <text evidence="8">The sequence shown here is derived from an EMBL/GenBank/DDBJ whole genome shotgun (WGS) entry which is preliminary data.</text>
</comment>
<name>A0A0W1JLD5_DESHA</name>
<dbReference type="GO" id="GO:0046872">
    <property type="term" value="F:metal ion binding"/>
    <property type="evidence" value="ECO:0007669"/>
    <property type="project" value="UniProtKB-KW"/>
</dbReference>
<dbReference type="GO" id="GO:0043546">
    <property type="term" value="F:molybdopterin cofactor binding"/>
    <property type="evidence" value="ECO:0007669"/>
    <property type="project" value="InterPro"/>
</dbReference>
<dbReference type="OrthoDB" id="219031at2"/>
<gene>
    <name evidence="8" type="ORF">AT727_19735</name>
</gene>
<keyword evidence="4" id="KW-0560">Oxidoreductase</keyword>
<dbReference type="PROSITE" id="PS51318">
    <property type="entry name" value="TAT"/>
    <property type="match status" value="1"/>
</dbReference>
<dbReference type="RefSeq" id="WP_058491024.1">
    <property type="nucleotide sequence ID" value="NZ_LOCK01000015.1"/>
</dbReference>
<dbReference type="Gene3D" id="2.20.25.90">
    <property type="entry name" value="ADC-like domains"/>
    <property type="match status" value="1"/>
</dbReference>
<organism evidence="8 9">
    <name type="scientific">Desulfitobacterium hafniense</name>
    <name type="common">Desulfitobacterium frappieri</name>
    <dbReference type="NCBI Taxonomy" id="49338"/>
    <lineage>
        <taxon>Bacteria</taxon>
        <taxon>Bacillati</taxon>
        <taxon>Bacillota</taxon>
        <taxon>Clostridia</taxon>
        <taxon>Eubacteriales</taxon>
        <taxon>Desulfitobacteriaceae</taxon>
        <taxon>Desulfitobacterium</taxon>
    </lineage>
</organism>
<evidence type="ECO:0000259" key="7">
    <source>
        <dbReference type="PROSITE" id="PS51669"/>
    </source>
</evidence>
<keyword evidence="6" id="KW-0411">Iron-sulfur</keyword>
<dbReference type="GO" id="GO:0016491">
    <property type="term" value="F:oxidoreductase activity"/>
    <property type="evidence" value="ECO:0007669"/>
    <property type="project" value="UniProtKB-KW"/>
</dbReference>
<dbReference type="PANTHER" id="PTHR43742:SF6">
    <property type="entry name" value="OXIDOREDUCTASE YYAE-RELATED"/>
    <property type="match status" value="1"/>
</dbReference>
<evidence type="ECO:0000256" key="4">
    <source>
        <dbReference type="ARBA" id="ARBA00023002"/>
    </source>
</evidence>
<keyword evidence="3" id="KW-0732">Signal</keyword>
<dbReference type="InterPro" id="IPR006656">
    <property type="entry name" value="Mopterin_OxRdtase"/>
</dbReference>
<dbReference type="PANTHER" id="PTHR43742">
    <property type="entry name" value="TRIMETHYLAMINE-N-OXIDE REDUCTASE"/>
    <property type="match status" value="1"/>
</dbReference>
<dbReference type="PROSITE" id="PS51669">
    <property type="entry name" value="4FE4S_MOW_BIS_MGD"/>
    <property type="match status" value="1"/>
</dbReference>
<dbReference type="InterPro" id="IPR006963">
    <property type="entry name" value="Mopterin_OxRdtase_4Fe-4S_dom"/>
</dbReference>
<evidence type="ECO:0000313" key="9">
    <source>
        <dbReference type="Proteomes" id="UP000054623"/>
    </source>
</evidence>
<dbReference type="SUPFAM" id="SSF53706">
    <property type="entry name" value="Formate dehydrogenase/DMSO reductase, domains 1-3"/>
    <property type="match status" value="1"/>
</dbReference>
<dbReference type="Pfam" id="PF04879">
    <property type="entry name" value="Molybdop_Fe4S4"/>
    <property type="match status" value="1"/>
</dbReference>
<feature type="domain" description="4Fe-4S Mo/W bis-MGD-type" evidence="7">
    <location>
        <begin position="59"/>
        <end position="116"/>
    </location>
</feature>
<dbReference type="EMBL" id="LOCK01000015">
    <property type="protein sequence ID" value="KTE92419.1"/>
    <property type="molecule type" value="Genomic_DNA"/>
</dbReference>
<dbReference type="InterPro" id="IPR006311">
    <property type="entry name" value="TAT_signal"/>
</dbReference>
<sequence length="816" mass="90675">MDNPSAVRVTRKLLTRRTFLKGTAASAVIAGVAAAGPGRNVLEALATVESGAASDVAEEKVFSNLCTMACMGGCRIMTHVRDGKVVQCTMGEMVDPNFNRICMRGFTHPQRIYSPDRLKYPLKRVGERGEGKFEQISWDEAISTIVQKFDQIRGQYGAKALGFYSTTGFNGFFNFMMPNRLANVMGASLIDPCSDYADTYGLGQLLGSGFGFGQGNDWAGFVDARTILIWGTNPCGTNPHIWHFIMDAREKGTKVITIDPCFTATAAKSDIFLGIRPGGDTALALAMSQHIIANDWIDQEFLLNHTVAPFLVREDTKKFLRSSDITGQPVAPEQAKTAYLVWDPATLTAQTLDKVAAPALEGSFEVNGIRVSTAYALLKKHVAPYTPEEAAKLCDIPAETIKEVARLYAVNTPSTIHVGYAQYDNSMAVGHAWGILAALTGNIGKKGAGVGHVSNFGPNFDPVPLLYPLGFTRMASAVPMLKVGEMLETGKLYDKDYPLKAMFIWGNNMVNSQVNRKYTIENIMKKLDFIVTLDMFSSETTNYSDIVLPVAYWFETDDIFAFSHNHMGVNEKAIEPAFESRCTADIIRDIALGLGYEAEFKASNEELMAGMISAYGKSNGLTYETLKRDKLIKSNQERWVSYENKVFKTPSTRLEFYLEDPKPRINLGQKIDKDSLRLPVFAPPREAWPDNPLFQKYPIILFAERNRWRVHSQFSTTPWIKELEPELLAKINPDDAAERGIENGDIIEIYNDRGHVVMKTTLNKGVRPGMVIVPKGWNAAIAGHYNDLTDSYVNDVHLNQVFYDCLCNIRLYKEGR</sequence>
<evidence type="ECO:0000256" key="3">
    <source>
        <dbReference type="ARBA" id="ARBA00022729"/>
    </source>
</evidence>